<dbReference type="Proteomes" id="UP000030927">
    <property type="component" value="Segment"/>
</dbReference>
<organism evidence="1 2">
    <name type="scientific">Escherichia phage P88</name>
    <dbReference type="NCBI Taxonomy" id="1567486"/>
    <lineage>
        <taxon>Viruses</taxon>
        <taxon>Duplodnaviria</taxon>
        <taxon>Heunggongvirae</taxon>
        <taxon>Uroviricota</taxon>
        <taxon>Caudoviricetes</taxon>
        <taxon>Peduoviridae</taxon>
        <taxon>Xuanwuvirus</taxon>
        <taxon>Xuanwuvirus P88</taxon>
    </lineage>
</organism>
<keyword evidence="2" id="KW-1185">Reference proteome</keyword>
<evidence type="ECO:0000313" key="2">
    <source>
        <dbReference type="Proteomes" id="UP000030927"/>
    </source>
</evidence>
<dbReference type="KEGG" id="vg:22807911"/>
<sequence length="104" mass="11698">MSAINHQELRELATDLQRMATPQKLLAFRAMLSPSAVLALLDELEHARTMAPAIRLTLHHEIKDFCATLESPGEPETPEAMQQVLLQRIDNVFDFFLNQQGTTA</sequence>
<dbReference type="EMBL" id="KP063541">
    <property type="protein sequence ID" value="AIZ95118.1"/>
    <property type="molecule type" value="Genomic_DNA"/>
</dbReference>
<dbReference type="GeneID" id="22807911"/>
<name>A0A0A7NRX6_9CAUD</name>
<protein>
    <recommendedName>
        <fullName evidence="3">Ead/Ea22-like family protein</fullName>
    </recommendedName>
</protein>
<evidence type="ECO:0008006" key="3">
    <source>
        <dbReference type="Google" id="ProtNLM"/>
    </source>
</evidence>
<dbReference type="RefSeq" id="YP_009113053.1">
    <property type="nucleotide sequence ID" value="NC_026014.1"/>
</dbReference>
<dbReference type="OrthoDB" id="27776at10239"/>
<reference evidence="1 2" key="1">
    <citation type="submission" date="2014-10" db="EMBL/GenBank/DDBJ databases">
        <title>Mutant Induction and Functional Module Analysis of Escherichia coli Prophage.</title>
        <authorList>
            <person name="Chen M."/>
            <person name="Zhang W."/>
        </authorList>
    </citation>
    <scope>NUCLEOTIDE SEQUENCE [LARGE SCALE GENOMIC DNA]</scope>
</reference>
<proteinExistence type="predicted"/>
<accession>A0A0A7NRX6</accession>
<evidence type="ECO:0000313" key="1">
    <source>
        <dbReference type="EMBL" id="AIZ95118.1"/>
    </source>
</evidence>